<dbReference type="PANTHER" id="PTHR48040">
    <property type="entry name" value="PLEIOTROPIC DRUG RESISTANCE PROTEIN 1-LIKE ISOFORM X1"/>
    <property type="match status" value="1"/>
</dbReference>
<dbReference type="OrthoDB" id="66620at2759"/>
<proteinExistence type="predicted"/>
<dbReference type="AlphaFoldDB" id="A0A5C7HYA6"/>
<evidence type="ECO:0000313" key="3">
    <source>
        <dbReference type="Proteomes" id="UP000323000"/>
    </source>
</evidence>
<name>A0A5C7HYA6_9ROSI</name>
<gene>
    <name evidence="2" type="ORF">EZV62_013464</name>
</gene>
<organism evidence="2 3">
    <name type="scientific">Acer yangbiense</name>
    <dbReference type="NCBI Taxonomy" id="1000413"/>
    <lineage>
        <taxon>Eukaryota</taxon>
        <taxon>Viridiplantae</taxon>
        <taxon>Streptophyta</taxon>
        <taxon>Embryophyta</taxon>
        <taxon>Tracheophyta</taxon>
        <taxon>Spermatophyta</taxon>
        <taxon>Magnoliopsida</taxon>
        <taxon>eudicotyledons</taxon>
        <taxon>Gunneridae</taxon>
        <taxon>Pentapetalae</taxon>
        <taxon>rosids</taxon>
        <taxon>malvids</taxon>
        <taxon>Sapindales</taxon>
        <taxon>Sapindaceae</taxon>
        <taxon>Hippocastanoideae</taxon>
        <taxon>Acereae</taxon>
        <taxon>Acer</taxon>
    </lineage>
</organism>
<feature type="domain" description="Pleiotropic ABC efflux transporter N-terminal" evidence="1">
    <location>
        <begin position="94"/>
        <end position="144"/>
    </location>
</feature>
<evidence type="ECO:0000259" key="1">
    <source>
        <dbReference type="Pfam" id="PF14510"/>
    </source>
</evidence>
<sequence length="197" mass="22571">METGDVLRASSARLSSSDIWRNNPIEVFSRSSRGNEEDDEDALKWAALEKLPTYLRIQRGILSEAEGPTREIDIKSLGWIERRNLIERLVKIAEEDNEKFLLKFKERIDRVGLDLPTIEVRFDHLNIEAEAYVGGRALPTIFNFCANIFEVCLPIALHTCNALIDITIFLSFSDGMELDIYMLCSPMLDMIFGHKDF</sequence>
<dbReference type="PANTHER" id="PTHR48040:SF57">
    <property type="entry name" value="PLEIOTROPIC DRUG RESISTANCE PROTEIN 1-LIKE ISOFORM X1"/>
    <property type="match status" value="1"/>
</dbReference>
<protein>
    <recommendedName>
        <fullName evidence="1">Pleiotropic ABC efflux transporter N-terminal domain-containing protein</fullName>
    </recommendedName>
</protein>
<comment type="caution">
    <text evidence="2">The sequence shown here is derived from an EMBL/GenBank/DDBJ whole genome shotgun (WGS) entry which is preliminary data.</text>
</comment>
<dbReference type="InterPro" id="IPR029481">
    <property type="entry name" value="ABC_trans_N"/>
</dbReference>
<accession>A0A5C7HYA6</accession>
<keyword evidence="3" id="KW-1185">Reference proteome</keyword>
<dbReference type="Pfam" id="PF14510">
    <property type="entry name" value="ABC_trans_N"/>
    <property type="match status" value="1"/>
</dbReference>
<dbReference type="Proteomes" id="UP000323000">
    <property type="component" value="Chromosome 5"/>
</dbReference>
<evidence type="ECO:0000313" key="2">
    <source>
        <dbReference type="EMBL" id="TXG62101.1"/>
    </source>
</evidence>
<dbReference type="EMBL" id="VAHF01000005">
    <property type="protein sequence ID" value="TXG62101.1"/>
    <property type="molecule type" value="Genomic_DNA"/>
</dbReference>
<reference evidence="3" key="1">
    <citation type="journal article" date="2019" name="Gigascience">
        <title>De novo genome assembly of the endangered Acer yangbiense, a plant species with extremely small populations endemic to Yunnan Province, China.</title>
        <authorList>
            <person name="Yang J."/>
            <person name="Wariss H.M."/>
            <person name="Tao L."/>
            <person name="Zhang R."/>
            <person name="Yun Q."/>
            <person name="Hollingsworth P."/>
            <person name="Dao Z."/>
            <person name="Luo G."/>
            <person name="Guo H."/>
            <person name="Ma Y."/>
            <person name="Sun W."/>
        </authorList>
    </citation>
    <scope>NUCLEOTIDE SEQUENCE [LARGE SCALE GENOMIC DNA]</scope>
    <source>
        <strain evidence="3">cv. Malutang</strain>
    </source>
</reference>